<proteinExistence type="predicted"/>
<accession>A0A367WBQ7</accession>
<evidence type="ECO:0008006" key="3">
    <source>
        <dbReference type="Google" id="ProtNLM"/>
    </source>
</evidence>
<organism evidence="1 2">
    <name type="scientific">Thalassospira profundimaris</name>
    <dbReference type="NCBI Taxonomy" id="502049"/>
    <lineage>
        <taxon>Bacteria</taxon>
        <taxon>Pseudomonadati</taxon>
        <taxon>Pseudomonadota</taxon>
        <taxon>Alphaproteobacteria</taxon>
        <taxon>Rhodospirillales</taxon>
        <taxon>Thalassospiraceae</taxon>
        <taxon>Thalassospira</taxon>
    </lineage>
</organism>
<protein>
    <recommendedName>
        <fullName evidence="3">DUF2946 domain-containing protein</fullName>
    </recommendedName>
</protein>
<sequence>MRRCWHISLICKRCLLALVSVFFLANSLMFGFMHIPLAKANGASLASMMDGVVRIPIVICTGSTFKTILVRADGLPDEPGQNADMPDGYECALCGLGNYAFGLPVTPELPQLTTIELSNAVTALHITATMHGFCAIAPSPRAPPAVSVL</sequence>
<gene>
    <name evidence="1" type="ORF">TH19_07715</name>
</gene>
<dbReference type="RefSeq" id="WP_147250729.1">
    <property type="nucleotide sequence ID" value="NZ_JPWF01000004.1"/>
</dbReference>
<reference evidence="1 2" key="1">
    <citation type="submission" date="2014-07" db="EMBL/GenBank/DDBJ databases">
        <title>Draft genome sequence of Thalassospira profundimaris 35.</title>
        <authorList>
            <person name="Lai Q."/>
            <person name="Shao Z."/>
        </authorList>
    </citation>
    <scope>NUCLEOTIDE SEQUENCE [LARGE SCALE GENOMIC DNA]</scope>
    <source>
        <strain evidence="1 2">35</strain>
    </source>
</reference>
<dbReference type="EMBL" id="JPWF01000004">
    <property type="protein sequence ID" value="RCK37900.1"/>
    <property type="molecule type" value="Genomic_DNA"/>
</dbReference>
<dbReference type="InterPro" id="IPR021333">
    <property type="entry name" value="DUF2946"/>
</dbReference>
<comment type="caution">
    <text evidence="1">The sequence shown here is derived from an EMBL/GenBank/DDBJ whole genome shotgun (WGS) entry which is preliminary data.</text>
</comment>
<dbReference type="Proteomes" id="UP000253226">
    <property type="component" value="Unassembled WGS sequence"/>
</dbReference>
<dbReference type="AlphaFoldDB" id="A0A367WBQ7"/>
<name>A0A367WBQ7_9PROT</name>
<evidence type="ECO:0000313" key="2">
    <source>
        <dbReference type="Proteomes" id="UP000253226"/>
    </source>
</evidence>
<evidence type="ECO:0000313" key="1">
    <source>
        <dbReference type="EMBL" id="RCK37900.1"/>
    </source>
</evidence>
<dbReference type="Pfam" id="PF11162">
    <property type="entry name" value="DUF2946"/>
    <property type="match status" value="1"/>
</dbReference>
<dbReference type="OrthoDB" id="7360090at2"/>